<keyword evidence="1" id="KW-0732">Signal</keyword>
<feature type="chain" id="PRO_5045764156" description="Lipoprotein" evidence="1">
    <location>
        <begin position="22"/>
        <end position="100"/>
    </location>
</feature>
<dbReference type="RefSeq" id="WP_173559444.1">
    <property type="nucleotide sequence ID" value="NZ_JAERKX010000001.1"/>
</dbReference>
<dbReference type="Proteomes" id="UP001301152">
    <property type="component" value="Unassembled WGS sequence"/>
</dbReference>
<accession>A0ABT3QBM3</accession>
<evidence type="ECO:0000313" key="3">
    <source>
        <dbReference type="Proteomes" id="UP001301152"/>
    </source>
</evidence>
<feature type="signal peptide" evidence="1">
    <location>
        <begin position="1"/>
        <end position="21"/>
    </location>
</feature>
<dbReference type="PROSITE" id="PS51257">
    <property type="entry name" value="PROKAR_LIPOPROTEIN"/>
    <property type="match status" value="1"/>
</dbReference>
<proteinExistence type="predicted"/>
<reference evidence="2 3" key="1">
    <citation type="submission" date="2022-11" db="EMBL/GenBank/DDBJ databases">
        <title>Genome sequencing of Acetobacter type strain.</title>
        <authorList>
            <person name="Heo J."/>
            <person name="Lee D."/>
            <person name="Han B.-H."/>
            <person name="Hong S.-B."/>
            <person name="Kwon S.-W."/>
        </authorList>
    </citation>
    <scope>NUCLEOTIDE SEQUENCE [LARGE SCALE GENOMIC DNA]</scope>
    <source>
        <strain evidence="2 3">KACC 21253</strain>
    </source>
</reference>
<evidence type="ECO:0000256" key="1">
    <source>
        <dbReference type="SAM" id="SignalP"/>
    </source>
</evidence>
<keyword evidence="3" id="KW-1185">Reference proteome</keyword>
<dbReference type="EMBL" id="JAPIUZ010000001">
    <property type="protein sequence ID" value="MCX2562665.1"/>
    <property type="molecule type" value="Genomic_DNA"/>
</dbReference>
<organism evidence="2 3">
    <name type="scientific">Acetobacter thailandicus</name>
    <dbReference type="NCBI Taxonomy" id="1502842"/>
    <lineage>
        <taxon>Bacteria</taxon>
        <taxon>Pseudomonadati</taxon>
        <taxon>Pseudomonadota</taxon>
        <taxon>Alphaproteobacteria</taxon>
        <taxon>Acetobacterales</taxon>
        <taxon>Acetobacteraceae</taxon>
        <taxon>Acetobacter</taxon>
    </lineage>
</organism>
<protein>
    <recommendedName>
        <fullName evidence="4">Lipoprotein</fullName>
    </recommendedName>
</protein>
<gene>
    <name evidence="2" type="ORF">OQ497_01605</name>
</gene>
<sequence length="100" mass="11089">MKCRMISAAFLCLLSACSGHENEKGKNTLIIYHEGSAVCRSSLLALTTKLHLDVVYSLKTMNALVVGGISDRHYHQAEQAYKNKKCVYGVNKDDVNIMPE</sequence>
<evidence type="ECO:0000313" key="2">
    <source>
        <dbReference type="EMBL" id="MCX2562665.1"/>
    </source>
</evidence>
<name>A0ABT3QBM3_9PROT</name>
<evidence type="ECO:0008006" key="4">
    <source>
        <dbReference type="Google" id="ProtNLM"/>
    </source>
</evidence>
<comment type="caution">
    <text evidence="2">The sequence shown here is derived from an EMBL/GenBank/DDBJ whole genome shotgun (WGS) entry which is preliminary data.</text>
</comment>